<protein>
    <submittedName>
        <fullName evidence="1">Uncharacterized protein</fullName>
    </submittedName>
</protein>
<comment type="caution">
    <text evidence="1">The sequence shown here is derived from an EMBL/GenBank/DDBJ whole genome shotgun (WGS) entry which is preliminary data.</text>
</comment>
<reference evidence="1" key="1">
    <citation type="submission" date="2016-10" db="EMBL/GenBank/DDBJ databases">
        <title>Sequence of Gallionella enrichment culture.</title>
        <authorList>
            <person name="Poehlein A."/>
            <person name="Muehling M."/>
            <person name="Daniel R."/>
        </authorList>
    </citation>
    <scope>NUCLEOTIDE SEQUENCE</scope>
</reference>
<proteinExistence type="predicted"/>
<name>A0A1J5SGP3_9ZZZZ</name>
<organism evidence="1">
    <name type="scientific">mine drainage metagenome</name>
    <dbReference type="NCBI Taxonomy" id="410659"/>
    <lineage>
        <taxon>unclassified sequences</taxon>
        <taxon>metagenomes</taxon>
        <taxon>ecological metagenomes</taxon>
    </lineage>
</organism>
<gene>
    <name evidence="1" type="ORF">GALL_147360</name>
</gene>
<sequence length="75" mass="8281">MLNMDSGAGSRRTVVQAANIKVPDKSNKRVVFIIGQPVADINHSCELLLQYFKQICDFPCSLQCFSADPEGIFCT</sequence>
<dbReference type="AlphaFoldDB" id="A0A1J5SGP3"/>
<dbReference type="EMBL" id="MLJW01000068">
    <property type="protein sequence ID" value="OIR03216.1"/>
    <property type="molecule type" value="Genomic_DNA"/>
</dbReference>
<evidence type="ECO:0000313" key="1">
    <source>
        <dbReference type="EMBL" id="OIR03216.1"/>
    </source>
</evidence>
<accession>A0A1J5SGP3</accession>